<dbReference type="RefSeq" id="WP_138535721.1">
    <property type="nucleotide sequence ID" value="NZ_VANR01000004.1"/>
</dbReference>
<name>A0A5S3N3G8_9FLAO</name>
<evidence type="ECO:0000256" key="3">
    <source>
        <dbReference type="ARBA" id="ARBA00023157"/>
    </source>
</evidence>
<dbReference type="PANTHER" id="PTHR42852">
    <property type="entry name" value="THIOL:DISULFIDE INTERCHANGE PROTEIN DSBE"/>
    <property type="match status" value="1"/>
</dbReference>
<dbReference type="GO" id="GO:0030313">
    <property type="term" value="C:cell envelope"/>
    <property type="evidence" value="ECO:0007669"/>
    <property type="project" value="UniProtKB-SubCell"/>
</dbReference>
<dbReference type="Gene3D" id="3.40.30.10">
    <property type="entry name" value="Glutaredoxin"/>
    <property type="match status" value="1"/>
</dbReference>
<keyword evidence="5" id="KW-0732">Signal</keyword>
<feature type="signal peptide" evidence="5">
    <location>
        <begin position="1"/>
        <end position="17"/>
    </location>
</feature>
<dbReference type="PROSITE" id="PS51352">
    <property type="entry name" value="THIOREDOXIN_2"/>
    <property type="match status" value="1"/>
</dbReference>
<proteinExistence type="predicted"/>
<evidence type="ECO:0000313" key="7">
    <source>
        <dbReference type="EMBL" id="TMM29871.1"/>
    </source>
</evidence>
<sequence>MKKLLAIIFLISSLAQAQFTINGTMTAALDTDWVILYKIEGARQQFVQNATIKKDTLLIDGKKQAIGTFKFDLPENTKAGFYRITYRTSGVSFVDFIFNKENVAFAFHPDYPEQSATFSTSKENIYYKDYLSEISTAQQTLDSIQITAIRNPNLDLKSAYKKAFNKVNSIQKQYLTNANEMYVKPFIKATLRVNPPEIKTTAKEYMTNMTSTFFDNMDFNDETLINSSFLVDRIADYVFYINYSDNKETQQKLYKNAINTVFDKISNATFKKDVIEFLIAQFENSKNLELIDFLFENHYEKLSENLQNKDFLKEKKALFATEIGRIAPDFSWKENGKNLALSTLNEAENYVLIFWSTDCSHCLKEIPQLHKFLQDKNDVKVVAFSLERNDFGWKNMKATLPNWHHVLGLNKWENKIARTYNINATPTYFVLDKNKKIIAKPEEFIDVKEFVNKL</sequence>
<protein>
    <submittedName>
        <fullName evidence="7">Redoxin domain-containing protein</fullName>
    </submittedName>
</protein>
<comment type="subcellular location">
    <subcellularLocation>
        <location evidence="1">Cell envelope</location>
    </subcellularLocation>
</comment>
<dbReference type="PANTHER" id="PTHR42852:SF6">
    <property type="entry name" value="THIOL:DISULFIDE INTERCHANGE PROTEIN DSBE"/>
    <property type="match status" value="1"/>
</dbReference>
<dbReference type="InterPro" id="IPR050553">
    <property type="entry name" value="Thioredoxin_ResA/DsbE_sf"/>
</dbReference>
<dbReference type="OrthoDB" id="6399635at2"/>
<dbReference type="SUPFAM" id="SSF52833">
    <property type="entry name" value="Thioredoxin-like"/>
    <property type="match status" value="1"/>
</dbReference>
<dbReference type="InterPro" id="IPR013766">
    <property type="entry name" value="Thioredoxin_domain"/>
</dbReference>
<keyword evidence="4" id="KW-0676">Redox-active center</keyword>
<evidence type="ECO:0000256" key="1">
    <source>
        <dbReference type="ARBA" id="ARBA00004196"/>
    </source>
</evidence>
<dbReference type="InterPro" id="IPR036249">
    <property type="entry name" value="Thioredoxin-like_sf"/>
</dbReference>
<keyword evidence="8" id="KW-1185">Reference proteome</keyword>
<feature type="domain" description="Thioredoxin" evidence="6">
    <location>
        <begin position="321"/>
        <end position="454"/>
    </location>
</feature>
<evidence type="ECO:0000256" key="4">
    <source>
        <dbReference type="ARBA" id="ARBA00023284"/>
    </source>
</evidence>
<dbReference type="AlphaFoldDB" id="A0A5S3N3G8"/>
<evidence type="ECO:0000256" key="5">
    <source>
        <dbReference type="SAM" id="SignalP"/>
    </source>
</evidence>
<dbReference type="CDD" id="cd02966">
    <property type="entry name" value="TlpA_like_family"/>
    <property type="match status" value="1"/>
</dbReference>
<gene>
    <name evidence="7" type="ORF">FDT66_08340</name>
</gene>
<reference evidence="7 8" key="1">
    <citation type="submission" date="2019-05" db="EMBL/GenBank/DDBJ databases">
        <title>Polaribacter aestuariivivens sp. nov., isolated from a tidal flat.</title>
        <authorList>
            <person name="Yoon J.-H."/>
        </authorList>
    </citation>
    <scope>NUCLEOTIDE SEQUENCE [LARGE SCALE GENOMIC DNA]</scope>
    <source>
        <strain evidence="7 8">DBTF-3</strain>
    </source>
</reference>
<feature type="chain" id="PRO_5024410813" evidence="5">
    <location>
        <begin position="18"/>
        <end position="454"/>
    </location>
</feature>
<accession>A0A5S3N3G8</accession>
<dbReference type="InterPro" id="IPR013740">
    <property type="entry name" value="Redoxin"/>
</dbReference>
<dbReference type="Pfam" id="PF08534">
    <property type="entry name" value="Redoxin"/>
    <property type="match status" value="1"/>
</dbReference>
<dbReference type="EMBL" id="VANR01000004">
    <property type="protein sequence ID" value="TMM29871.1"/>
    <property type="molecule type" value="Genomic_DNA"/>
</dbReference>
<dbReference type="GO" id="GO:0017004">
    <property type="term" value="P:cytochrome complex assembly"/>
    <property type="evidence" value="ECO:0007669"/>
    <property type="project" value="UniProtKB-KW"/>
</dbReference>
<evidence type="ECO:0000313" key="8">
    <source>
        <dbReference type="Proteomes" id="UP000307140"/>
    </source>
</evidence>
<keyword evidence="2" id="KW-0201">Cytochrome c-type biogenesis</keyword>
<dbReference type="Proteomes" id="UP000307140">
    <property type="component" value="Unassembled WGS sequence"/>
</dbReference>
<organism evidence="7 8">
    <name type="scientific">Polaribacter aestuariivivens</name>
    <dbReference type="NCBI Taxonomy" id="2304626"/>
    <lineage>
        <taxon>Bacteria</taxon>
        <taxon>Pseudomonadati</taxon>
        <taxon>Bacteroidota</taxon>
        <taxon>Flavobacteriia</taxon>
        <taxon>Flavobacteriales</taxon>
        <taxon>Flavobacteriaceae</taxon>
    </lineage>
</organism>
<keyword evidence="3" id="KW-1015">Disulfide bond</keyword>
<evidence type="ECO:0000256" key="2">
    <source>
        <dbReference type="ARBA" id="ARBA00022748"/>
    </source>
</evidence>
<comment type="caution">
    <text evidence="7">The sequence shown here is derived from an EMBL/GenBank/DDBJ whole genome shotgun (WGS) entry which is preliminary data.</text>
</comment>
<evidence type="ECO:0000259" key="6">
    <source>
        <dbReference type="PROSITE" id="PS51352"/>
    </source>
</evidence>